<organism evidence="1 2">
    <name type="scientific">Potamilus streckersoni</name>
    <dbReference type="NCBI Taxonomy" id="2493646"/>
    <lineage>
        <taxon>Eukaryota</taxon>
        <taxon>Metazoa</taxon>
        <taxon>Spiralia</taxon>
        <taxon>Lophotrochozoa</taxon>
        <taxon>Mollusca</taxon>
        <taxon>Bivalvia</taxon>
        <taxon>Autobranchia</taxon>
        <taxon>Heteroconchia</taxon>
        <taxon>Palaeoheterodonta</taxon>
        <taxon>Unionida</taxon>
        <taxon>Unionoidea</taxon>
        <taxon>Unionidae</taxon>
        <taxon>Ambleminae</taxon>
        <taxon>Lampsilini</taxon>
        <taxon>Potamilus</taxon>
    </lineage>
</organism>
<comment type="caution">
    <text evidence="1">The sequence shown here is derived from an EMBL/GenBank/DDBJ whole genome shotgun (WGS) entry which is preliminary data.</text>
</comment>
<reference evidence="1" key="1">
    <citation type="journal article" date="2021" name="Genome Biol. Evol.">
        <title>A High-Quality Reference Genome for a Parasitic Bivalve with Doubly Uniparental Inheritance (Bivalvia: Unionida).</title>
        <authorList>
            <person name="Smith C.H."/>
        </authorList>
    </citation>
    <scope>NUCLEOTIDE SEQUENCE</scope>
    <source>
        <strain evidence="1">CHS0354</strain>
    </source>
</reference>
<sequence>MVEDSMMDRLLTLDEIYSNLLKESDSIFMIDKIYQTFMLQDFDKDRVALKTGKFLFTTRRGMAFNEDMHWIYKCTCNVTRSELIECCGDRMHVPYSDFMRRMPGCIHINTLTNILDHFDAVNQIFPTLSRENNRRKGLFCVITEHCHDVIDVSKETKCLTCGATLKVKCIHLEKFSSFMKNCARQVGAHIHYRMNPNVYLRGKYHFIPPP</sequence>
<evidence type="ECO:0000313" key="1">
    <source>
        <dbReference type="EMBL" id="KAK3592990.1"/>
    </source>
</evidence>
<protein>
    <submittedName>
        <fullName evidence="1">Uncharacterized protein</fullName>
    </submittedName>
</protein>
<dbReference type="Proteomes" id="UP001195483">
    <property type="component" value="Unassembled WGS sequence"/>
</dbReference>
<reference evidence="1" key="3">
    <citation type="submission" date="2023-05" db="EMBL/GenBank/DDBJ databases">
        <authorList>
            <person name="Smith C.H."/>
        </authorList>
    </citation>
    <scope>NUCLEOTIDE SEQUENCE</scope>
    <source>
        <strain evidence="1">CHS0354</strain>
        <tissue evidence="1">Mantle</tissue>
    </source>
</reference>
<reference evidence="1" key="2">
    <citation type="journal article" date="2021" name="Genome Biol. Evol.">
        <title>Developing a high-quality reference genome for a parasitic bivalve with doubly uniparental inheritance (Bivalvia: Unionida).</title>
        <authorList>
            <person name="Smith C.H."/>
        </authorList>
    </citation>
    <scope>NUCLEOTIDE SEQUENCE</scope>
    <source>
        <strain evidence="1">CHS0354</strain>
        <tissue evidence="1">Mantle</tissue>
    </source>
</reference>
<proteinExistence type="predicted"/>
<accession>A0AAE0SK39</accession>
<keyword evidence="2" id="KW-1185">Reference proteome</keyword>
<dbReference type="EMBL" id="JAEAOA010001405">
    <property type="protein sequence ID" value="KAK3592990.1"/>
    <property type="molecule type" value="Genomic_DNA"/>
</dbReference>
<gene>
    <name evidence="1" type="ORF">CHS0354_023215</name>
</gene>
<name>A0AAE0SK39_9BIVA</name>
<dbReference type="AlphaFoldDB" id="A0AAE0SK39"/>
<evidence type="ECO:0000313" key="2">
    <source>
        <dbReference type="Proteomes" id="UP001195483"/>
    </source>
</evidence>